<evidence type="ECO:0000256" key="7">
    <source>
        <dbReference type="ARBA" id="ARBA00023136"/>
    </source>
</evidence>
<dbReference type="PANTHER" id="PTHR30472">
    <property type="entry name" value="FERRIC ENTEROBACTIN TRANSPORT SYSTEM PERMEASE PROTEIN"/>
    <property type="match status" value="1"/>
</dbReference>
<comment type="subcellular location">
    <subcellularLocation>
        <location evidence="1">Cell membrane</location>
        <topology evidence="1">Multi-pass membrane protein</topology>
    </subcellularLocation>
</comment>
<feature type="transmembrane region" description="Helical" evidence="8">
    <location>
        <begin position="34"/>
        <end position="58"/>
    </location>
</feature>
<feature type="transmembrane region" description="Helical" evidence="8">
    <location>
        <begin position="179"/>
        <end position="201"/>
    </location>
</feature>
<proteinExistence type="inferred from homology"/>
<accession>A0A4Q7VPY0</accession>
<dbReference type="Pfam" id="PF01032">
    <property type="entry name" value="FecCD"/>
    <property type="match status" value="1"/>
</dbReference>
<dbReference type="EMBL" id="SHKO01000001">
    <property type="protein sequence ID" value="RZT98490.1"/>
    <property type="molecule type" value="Genomic_DNA"/>
</dbReference>
<dbReference type="InterPro" id="IPR037294">
    <property type="entry name" value="ABC_BtuC-like"/>
</dbReference>
<keyword evidence="7 8" id="KW-0472">Membrane</keyword>
<feature type="transmembrane region" description="Helical" evidence="8">
    <location>
        <begin position="118"/>
        <end position="141"/>
    </location>
</feature>
<sequence>MHLDQPFSQAPDSETAAIHARWQQHRRIMRRRRCIVVALALLALAAALIDLFTGSAALTPTQVMRGLWNADSLTTPMQVVLWQVRLPVALMALLVGGALALAGVEMQTILNNPLAEPFTLGVSSSAALGAALAIVLDWGVIGSNATWLVPANAFVFALTSLMLLQFLAQWRGAQAQTLVLFGIAIGFSAGALLSLLQFMASEEALQQLVFWSMGSLARADWQSVAIVAATLAVTLPFSWRAAGQLTALRLGEERARSFGIDVTSLRRWALVRISLLAATAVAFVGTVGFVGLVAPHVARMIVGDGHRHLLPASVLIGAALVALASVASKSLLPGITLPIGIVTALVGLPVFMGLILRRSGGQG</sequence>
<dbReference type="GO" id="GO:0005886">
    <property type="term" value="C:plasma membrane"/>
    <property type="evidence" value="ECO:0007669"/>
    <property type="project" value="UniProtKB-SubCell"/>
</dbReference>
<feature type="transmembrane region" description="Helical" evidence="8">
    <location>
        <begin position="221"/>
        <end position="239"/>
    </location>
</feature>
<dbReference type="PANTHER" id="PTHR30472:SF25">
    <property type="entry name" value="ABC TRANSPORTER PERMEASE PROTEIN MJ0876-RELATED"/>
    <property type="match status" value="1"/>
</dbReference>
<keyword evidence="5 8" id="KW-0812">Transmembrane</keyword>
<feature type="transmembrane region" description="Helical" evidence="8">
    <location>
        <begin position="147"/>
        <end position="167"/>
    </location>
</feature>
<evidence type="ECO:0000256" key="4">
    <source>
        <dbReference type="ARBA" id="ARBA00022475"/>
    </source>
</evidence>
<dbReference type="SUPFAM" id="SSF81345">
    <property type="entry name" value="ABC transporter involved in vitamin B12 uptake, BtuC"/>
    <property type="match status" value="1"/>
</dbReference>
<feature type="transmembrane region" description="Helical" evidence="8">
    <location>
        <begin position="275"/>
        <end position="297"/>
    </location>
</feature>
<organism evidence="9 10">
    <name type="scientific">Advenella incenata</name>
    <dbReference type="NCBI Taxonomy" id="267800"/>
    <lineage>
        <taxon>Bacteria</taxon>
        <taxon>Pseudomonadati</taxon>
        <taxon>Pseudomonadota</taxon>
        <taxon>Betaproteobacteria</taxon>
        <taxon>Burkholderiales</taxon>
        <taxon>Alcaligenaceae</taxon>
    </lineage>
</organism>
<evidence type="ECO:0000256" key="1">
    <source>
        <dbReference type="ARBA" id="ARBA00004651"/>
    </source>
</evidence>
<comment type="caution">
    <text evidence="9">The sequence shown here is derived from an EMBL/GenBank/DDBJ whole genome shotgun (WGS) entry which is preliminary data.</text>
</comment>
<dbReference type="InterPro" id="IPR000522">
    <property type="entry name" value="ABC_transptr_permease_BtuC"/>
</dbReference>
<feature type="transmembrane region" description="Helical" evidence="8">
    <location>
        <begin position="309"/>
        <end position="328"/>
    </location>
</feature>
<keyword evidence="10" id="KW-1185">Reference proteome</keyword>
<evidence type="ECO:0000256" key="3">
    <source>
        <dbReference type="ARBA" id="ARBA00022448"/>
    </source>
</evidence>
<dbReference type="GO" id="GO:0033214">
    <property type="term" value="P:siderophore-iron import into cell"/>
    <property type="evidence" value="ECO:0007669"/>
    <property type="project" value="TreeGrafter"/>
</dbReference>
<evidence type="ECO:0000256" key="2">
    <source>
        <dbReference type="ARBA" id="ARBA00007935"/>
    </source>
</evidence>
<evidence type="ECO:0000256" key="8">
    <source>
        <dbReference type="SAM" id="Phobius"/>
    </source>
</evidence>
<keyword evidence="3" id="KW-0813">Transport</keyword>
<dbReference type="Proteomes" id="UP000293398">
    <property type="component" value="Unassembled WGS sequence"/>
</dbReference>
<feature type="transmembrane region" description="Helical" evidence="8">
    <location>
        <begin position="335"/>
        <end position="356"/>
    </location>
</feature>
<reference evidence="9 10" key="1">
    <citation type="submission" date="2019-02" db="EMBL/GenBank/DDBJ databases">
        <title>Genomic Encyclopedia of Type Strains, Phase IV (KMG-IV): sequencing the most valuable type-strain genomes for metagenomic binning, comparative biology and taxonomic classification.</title>
        <authorList>
            <person name="Goeker M."/>
        </authorList>
    </citation>
    <scope>NUCLEOTIDE SEQUENCE [LARGE SCALE GENOMIC DNA]</scope>
    <source>
        <strain evidence="9 10">DSM 23814</strain>
    </source>
</reference>
<name>A0A4Q7VPY0_9BURK</name>
<dbReference type="AlphaFoldDB" id="A0A4Q7VPY0"/>
<feature type="transmembrane region" description="Helical" evidence="8">
    <location>
        <begin position="86"/>
        <end position="106"/>
    </location>
</feature>
<evidence type="ECO:0000313" key="10">
    <source>
        <dbReference type="Proteomes" id="UP000293398"/>
    </source>
</evidence>
<gene>
    <name evidence="9" type="ORF">EV681_0268</name>
</gene>
<dbReference type="FunFam" id="1.10.3470.10:FF:000001">
    <property type="entry name" value="Vitamin B12 ABC transporter permease BtuC"/>
    <property type="match status" value="1"/>
</dbReference>
<evidence type="ECO:0000256" key="6">
    <source>
        <dbReference type="ARBA" id="ARBA00022989"/>
    </source>
</evidence>
<dbReference type="GO" id="GO:0022857">
    <property type="term" value="F:transmembrane transporter activity"/>
    <property type="evidence" value="ECO:0007669"/>
    <property type="project" value="InterPro"/>
</dbReference>
<comment type="similarity">
    <text evidence="2">Belongs to the binding-protein-dependent transport system permease family. FecCD subfamily.</text>
</comment>
<evidence type="ECO:0000256" key="5">
    <source>
        <dbReference type="ARBA" id="ARBA00022692"/>
    </source>
</evidence>
<keyword evidence="6 8" id="KW-1133">Transmembrane helix</keyword>
<evidence type="ECO:0000313" key="9">
    <source>
        <dbReference type="EMBL" id="RZT98490.1"/>
    </source>
</evidence>
<protein>
    <submittedName>
        <fullName evidence="9">Iron complex transport system permease protein</fullName>
    </submittedName>
</protein>
<dbReference type="CDD" id="cd06550">
    <property type="entry name" value="TM_ABC_iron-siderophores_like"/>
    <property type="match status" value="1"/>
</dbReference>
<dbReference type="Gene3D" id="1.10.3470.10">
    <property type="entry name" value="ABC transporter involved in vitamin B12 uptake, BtuC"/>
    <property type="match status" value="1"/>
</dbReference>
<keyword evidence="4" id="KW-1003">Cell membrane</keyword>